<evidence type="ECO:0000259" key="6">
    <source>
        <dbReference type="PROSITE" id="PS50011"/>
    </source>
</evidence>
<dbReference type="InterPro" id="IPR000719">
    <property type="entry name" value="Prot_kinase_dom"/>
</dbReference>
<dbReference type="Proteomes" id="UP000016930">
    <property type="component" value="Unassembled WGS sequence"/>
</dbReference>
<feature type="compositionally biased region" description="Polar residues" evidence="5">
    <location>
        <begin position="879"/>
        <end position="898"/>
    </location>
</feature>
<keyword evidence="2 4" id="KW-0863">Zinc-finger</keyword>
<reference evidence="8 9" key="1">
    <citation type="journal article" date="2012" name="Proc. Natl. Acad. Sci. U.S.A.">
        <title>Comparative genomics of Ceriporiopsis subvermispora and Phanerochaete chrysosporium provide insight into selective ligninolysis.</title>
        <authorList>
            <person name="Fernandez-Fueyo E."/>
            <person name="Ruiz-Duenas F.J."/>
            <person name="Ferreira P."/>
            <person name="Floudas D."/>
            <person name="Hibbett D.S."/>
            <person name="Canessa P."/>
            <person name="Larrondo L.F."/>
            <person name="James T.Y."/>
            <person name="Seelenfreund D."/>
            <person name="Lobos S."/>
            <person name="Polanco R."/>
            <person name="Tello M."/>
            <person name="Honda Y."/>
            <person name="Watanabe T."/>
            <person name="Watanabe T."/>
            <person name="Ryu J.S."/>
            <person name="Kubicek C.P."/>
            <person name="Schmoll M."/>
            <person name="Gaskell J."/>
            <person name="Hammel K.E."/>
            <person name="St John F.J."/>
            <person name="Vanden Wymelenberg A."/>
            <person name="Sabat G."/>
            <person name="Splinter BonDurant S."/>
            <person name="Syed K."/>
            <person name="Yadav J.S."/>
            <person name="Doddapaneni H."/>
            <person name="Subramanian V."/>
            <person name="Lavin J.L."/>
            <person name="Oguiza J.A."/>
            <person name="Perez G."/>
            <person name="Pisabarro A.G."/>
            <person name="Ramirez L."/>
            <person name="Santoyo F."/>
            <person name="Master E."/>
            <person name="Coutinho P.M."/>
            <person name="Henrissat B."/>
            <person name="Lombard V."/>
            <person name="Magnuson J.K."/>
            <person name="Kuees U."/>
            <person name="Hori C."/>
            <person name="Igarashi K."/>
            <person name="Samejima M."/>
            <person name="Held B.W."/>
            <person name="Barry K.W."/>
            <person name="LaButti K.M."/>
            <person name="Lapidus A."/>
            <person name="Lindquist E.A."/>
            <person name="Lucas S.M."/>
            <person name="Riley R."/>
            <person name="Salamov A.A."/>
            <person name="Hoffmeister D."/>
            <person name="Schwenk D."/>
            <person name="Hadar Y."/>
            <person name="Yarden O."/>
            <person name="de Vries R.P."/>
            <person name="Wiebenga A."/>
            <person name="Stenlid J."/>
            <person name="Eastwood D."/>
            <person name="Grigoriev I.V."/>
            <person name="Berka R.M."/>
            <person name="Blanchette R.A."/>
            <person name="Kersten P."/>
            <person name="Martinez A.T."/>
            <person name="Vicuna R."/>
            <person name="Cullen D."/>
        </authorList>
    </citation>
    <scope>NUCLEOTIDE SEQUENCE [LARGE SCALE GENOMIC DNA]</scope>
    <source>
        <strain evidence="8 9">B</strain>
    </source>
</reference>
<keyword evidence="9" id="KW-1185">Reference proteome</keyword>
<dbReference type="HOGENOM" id="CLU_285291_0_0_1"/>
<feature type="region of interest" description="Disordered" evidence="5">
    <location>
        <begin position="555"/>
        <end position="614"/>
    </location>
</feature>
<dbReference type="GO" id="GO:0005524">
    <property type="term" value="F:ATP binding"/>
    <property type="evidence" value="ECO:0007669"/>
    <property type="project" value="InterPro"/>
</dbReference>
<sequence length="1086" mass="121087">MASMDVPDLTYHTRIYDALQSFLIFKPSLTYLASLCEAFELRQAASLSNSETDRIVQGPGTYEHVSRWCQDLHSWIVDNTNDDCLVVLLSAEDLKAGLEQIYVDCPSELRALERQTQEPTVFRFARVDLCETLDLLKSIVHSHEITKRLLELRRAEASRVIELLDNVLDATSSHDDVRQRCLDLLRRLCEKHGSFPRSCTIPMHRVKRTSEQPTGSGGNADVWKADYDGSEVALKVVRVYEHGDVTSNTLKNCLKEAVIWKHLRHRNITRFYGISIAQTQFSLVVQWMINGTISSFLEHHPSFDRLTLILDVAEGLKYLHDVDVIHGDLKGANILVNDQGIASITDFGLSSLYQENSRSTSSVGTQGSFRWMAPEILDPELFENEGGRARRESDVYSFALTMWEIFTGAIPFEDCPRDATVILRVIRGTRPQYPQQTIDGLNEYVWDIMEDCWQSDWRERPAIANVMERLHDAQRRHQSGSTLIVYSQPSQSVPDISEYDDLDDGFEGLPVVIALPPSPPPSLPSLCSQCRVVLDVIRYVCSTCGERTDLSSSGIITSDVGGPEEKGKAIDNADEHDCCTPSGDTQDRSSPAMSSWSIIPDSDVESGPKIRTGSNSRLVSSRRAILSSDPLLQPVSLSGGHGEKGFELCYNCVQSSVGVFHAIEMILAPGTFPEHLNMDSRQFISVYGRSAPKQKGQLRHAYFEQTYGPDGWQDVEQGELGAITCTTCSAAIYRRCYRCVSCDSFNLCLACYSQAHEIHPLHAFLAIPDKLIEALPEQLMPGSSELTTPYDEEDMTHPGVRCAHCYQAIVGARFHCAICESVDICSNCELAGLPGNIDSEDGDHNASHPLIKIPRPLGSVQLQNLSRSARSLWTGGHGTTSPAQTTNLGSLNRSARNTRTGDNRRISPAVASSGGDHGVACSACHELITGVRYQCACCPSQPDAFNLCAQCEERSYVVHDRMHAFLKFHRPVENPLQLKRAILPVVYRYPVGPKGAFDPEQPSEYLRDVYHPSTVCDVCMQRICGIWFRCGYCPRDLCAECEPLDKHNEAHVFLVFKSEVTSQFILQFNLNQSYAPALVPYPVYSH</sequence>
<evidence type="ECO:0000256" key="5">
    <source>
        <dbReference type="SAM" id="MobiDB-lite"/>
    </source>
</evidence>
<dbReference type="SMART" id="SM00291">
    <property type="entry name" value="ZnF_ZZ"/>
    <property type="match status" value="4"/>
</dbReference>
<dbReference type="OrthoDB" id="661148at2759"/>
<keyword evidence="1" id="KW-0479">Metal-binding</keyword>
<evidence type="ECO:0000256" key="4">
    <source>
        <dbReference type="PROSITE-ProRule" id="PRU00228"/>
    </source>
</evidence>
<dbReference type="Gene3D" id="3.30.60.90">
    <property type="match status" value="4"/>
</dbReference>
<name>M2PRP0_CERS8</name>
<accession>M2PRP0</accession>
<dbReference type="InterPro" id="IPR008271">
    <property type="entry name" value="Ser/Thr_kinase_AS"/>
</dbReference>
<protein>
    <recommendedName>
        <fullName evidence="10">Protein kinase domain-containing protein</fullName>
    </recommendedName>
</protein>
<dbReference type="InterPro" id="IPR000433">
    <property type="entry name" value="Znf_ZZ"/>
</dbReference>
<evidence type="ECO:0000313" key="9">
    <source>
        <dbReference type="Proteomes" id="UP000016930"/>
    </source>
</evidence>
<dbReference type="PROSITE" id="PS50011">
    <property type="entry name" value="PROTEIN_KINASE_DOM"/>
    <property type="match status" value="1"/>
</dbReference>
<organism evidence="8 9">
    <name type="scientific">Ceriporiopsis subvermispora (strain B)</name>
    <name type="common">White-rot fungus</name>
    <name type="synonym">Gelatoporia subvermispora</name>
    <dbReference type="NCBI Taxonomy" id="914234"/>
    <lineage>
        <taxon>Eukaryota</taxon>
        <taxon>Fungi</taxon>
        <taxon>Dikarya</taxon>
        <taxon>Basidiomycota</taxon>
        <taxon>Agaricomycotina</taxon>
        <taxon>Agaricomycetes</taxon>
        <taxon>Polyporales</taxon>
        <taxon>Gelatoporiaceae</taxon>
        <taxon>Gelatoporia</taxon>
    </lineage>
</organism>
<evidence type="ECO:0000256" key="3">
    <source>
        <dbReference type="ARBA" id="ARBA00022833"/>
    </source>
</evidence>
<dbReference type="Pfam" id="PF07714">
    <property type="entry name" value="PK_Tyr_Ser-Thr"/>
    <property type="match status" value="1"/>
</dbReference>
<dbReference type="InterPro" id="IPR051681">
    <property type="entry name" value="Ser/Thr_Kinases-Pseudokinases"/>
</dbReference>
<evidence type="ECO:0000313" key="8">
    <source>
        <dbReference type="EMBL" id="EMD39284.1"/>
    </source>
</evidence>
<evidence type="ECO:0000259" key="7">
    <source>
        <dbReference type="PROSITE" id="PS50135"/>
    </source>
</evidence>
<dbReference type="STRING" id="914234.M2PRP0"/>
<dbReference type="PROSITE" id="PS50135">
    <property type="entry name" value="ZF_ZZ_2"/>
    <property type="match status" value="1"/>
</dbReference>
<dbReference type="InterPro" id="IPR001245">
    <property type="entry name" value="Ser-Thr/Tyr_kinase_cat_dom"/>
</dbReference>
<proteinExistence type="predicted"/>
<dbReference type="InterPro" id="IPR011009">
    <property type="entry name" value="Kinase-like_dom_sf"/>
</dbReference>
<dbReference type="PROSITE" id="PS00108">
    <property type="entry name" value="PROTEIN_KINASE_ST"/>
    <property type="match status" value="1"/>
</dbReference>
<feature type="compositionally biased region" description="Polar residues" evidence="5">
    <location>
        <begin position="582"/>
        <end position="597"/>
    </location>
</feature>
<dbReference type="SUPFAM" id="SSF56112">
    <property type="entry name" value="Protein kinase-like (PK-like)"/>
    <property type="match status" value="1"/>
</dbReference>
<feature type="region of interest" description="Disordered" evidence="5">
    <location>
        <begin position="871"/>
        <end position="917"/>
    </location>
</feature>
<dbReference type="SUPFAM" id="SSF57850">
    <property type="entry name" value="RING/U-box"/>
    <property type="match status" value="4"/>
</dbReference>
<dbReference type="CDD" id="cd02249">
    <property type="entry name" value="ZZ"/>
    <property type="match status" value="1"/>
</dbReference>
<dbReference type="Gene3D" id="1.10.510.10">
    <property type="entry name" value="Transferase(Phosphotransferase) domain 1"/>
    <property type="match status" value="1"/>
</dbReference>
<keyword evidence="3" id="KW-0862">Zinc</keyword>
<dbReference type="InterPro" id="IPR043145">
    <property type="entry name" value="Znf_ZZ_sf"/>
</dbReference>
<dbReference type="GO" id="GO:0004674">
    <property type="term" value="F:protein serine/threonine kinase activity"/>
    <property type="evidence" value="ECO:0007669"/>
    <property type="project" value="TreeGrafter"/>
</dbReference>
<dbReference type="Pfam" id="PF00569">
    <property type="entry name" value="ZZ"/>
    <property type="match status" value="2"/>
</dbReference>
<evidence type="ECO:0000256" key="1">
    <source>
        <dbReference type="ARBA" id="ARBA00022723"/>
    </source>
</evidence>
<dbReference type="SMART" id="SM00220">
    <property type="entry name" value="S_TKc"/>
    <property type="match status" value="1"/>
</dbReference>
<evidence type="ECO:0008006" key="10">
    <source>
        <dbReference type="Google" id="ProtNLM"/>
    </source>
</evidence>
<dbReference type="AlphaFoldDB" id="M2PRP0"/>
<feature type="domain" description="Protein kinase" evidence="6">
    <location>
        <begin position="208"/>
        <end position="474"/>
    </location>
</feature>
<dbReference type="PANTHER" id="PTHR44329">
    <property type="entry name" value="SERINE/THREONINE-PROTEIN KINASE TNNI3K-RELATED"/>
    <property type="match status" value="1"/>
</dbReference>
<feature type="compositionally biased region" description="Basic and acidic residues" evidence="5">
    <location>
        <begin position="563"/>
        <end position="578"/>
    </location>
</feature>
<feature type="domain" description="ZZ-type" evidence="7">
    <location>
        <begin position="797"/>
        <end position="858"/>
    </location>
</feature>
<dbReference type="EMBL" id="KB445794">
    <property type="protein sequence ID" value="EMD39284.1"/>
    <property type="molecule type" value="Genomic_DNA"/>
</dbReference>
<gene>
    <name evidence="8" type="ORF">CERSUDRAFT_152382</name>
</gene>
<dbReference type="GO" id="GO:0008270">
    <property type="term" value="F:zinc ion binding"/>
    <property type="evidence" value="ECO:0007669"/>
    <property type="project" value="UniProtKB-KW"/>
</dbReference>
<evidence type="ECO:0000256" key="2">
    <source>
        <dbReference type="ARBA" id="ARBA00022771"/>
    </source>
</evidence>